<dbReference type="Proteomes" id="UP000807769">
    <property type="component" value="Unassembled WGS sequence"/>
</dbReference>
<dbReference type="OrthoDB" id="2692517at2759"/>
<gene>
    <name evidence="1" type="ORF">BJ212DRAFT_1476175</name>
</gene>
<evidence type="ECO:0000313" key="1">
    <source>
        <dbReference type="EMBL" id="KAG1824886.1"/>
    </source>
</evidence>
<comment type="caution">
    <text evidence="1">The sequence shown here is derived from an EMBL/GenBank/DDBJ whole genome shotgun (WGS) entry which is preliminary data.</text>
</comment>
<dbReference type="EMBL" id="JABBWG010000003">
    <property type="protein sequence ID" value="KAG1824886.1"/>
    <property type="molecule type" value="Genomic_DNA"/>
</dbReference>
<organism evidence="1 2">
    <name type="scientific">Suillus subaureus</name>
    <dbReference type="NCBI Taxonomy" id="48587"/>
    <lineage>
        <taxon>Eukaryota</taxon>
        <taxon>Fungi</taxon>
        <taxon>Dikarya</taxon>
        <taxon>Basidiomycota</taxon>
        <taxon>Agaricomycotina</taxon>
        <taxon>Agaricomycetes</taxon>
        <taxon>Agaricomycetidae</taxon>
        <taxon>Boletales</taxon>
        <taxon>Suillineae</taxon>
        <taxon>Suillaceae</taxon>
        <taxon>Suillus</taxon>
    </lineage>
</organism>
<accession>A0A9P7EL24</accession>
<dbReference type="GeneID" id="64633351"/>
<dbReference type="RefSeq" id="XP_041198603.1">
    <property type="nucleotide sequence ID" value="XM_041339335.1"/>
</dbReference>
<evidence type="ECO:0000313" key="2">
    <source>
        <dbReference type="Proteomes" id="UP000807769"/>
    </source>
</evidence>
<name>A0A9P7EL24_9AGAM</name>
<reference evidence="1" key="1">
    <citation type="journal article" date="2020" name="New Phytol.">
        <title>Comparative genomics reveals dynamic genome evolution in host specialist ectomycorrhizal fungi.</title>
        <authorList>
            <person name="Lofgren L.A."/>
            <person name="Nguyen N.H."/>
            <person name="Vilgalys R."/>
            <person name="Ruytinx J."/>
            <person name="Liao H.L."/>
            <person name="Branco S."/>
            <person name="Kuo A."/>
            <person name="LaButti K."/>
            <person name="Lipzen A."/>
            <person name="Andreopoulos W."/>
            <person name="Pangilinan J."/>
            <person name="Riley R."/>
            <person name="Hundley H."/>
            <person name="Na H."/>
            <person name="Barry K."/>
            <person name="Grigoriev I.V."/>
            <person name="Stajich J.E."/>
            <person name="Kennedy P.G."/>
        </authorList>
    </citation>
    <scope>NUCLEOTIDE SEQUENCE</scope>
    <source>
        <strain evidence="1">MN1</strain>
    </source>
</reference>
<protein>
    <submittedName>
        <fullName evidence="1">Uncharacterized protein</fullName>
    </submittedName>
</protein>
<keyword evidence="2" id="KW-1185">Reference proteome</keyword>
<sequence length="128" mass="14359">MHKHLMLTRHNSFDSLDDDTNSDLQMTHHHSTILDALNELELMEVDDNPNTDQTDTDDDESQELEILDSATGPIVPPKIPTPSFYSVKEMKMRSLIGGNDKPTTPVTKDISYMVSILSASEMKKAKSK</sequence>
<dbReference type="AlphaFoldDB" id="A0A9P7EL24"/>
<proteinExistence type="predicted"/>